<reference evidence="3 4" key="1">
    <citation type="submission" date="2014-04" db="EMBL/GenBank/DDBJ databases">
        <authorList>
            <person name="Bishop-Lilly K.A."/>
            <person name="Broomall S.M."/>
            <person name="Chain P.S."/>
            <person name="Chertkov O."/>
            <person name="Coyne S.R."/>
            <person name="Daligault H.E."/>
            <person name="Davenport K.W."/>
            <person name="Erkkila T."/>
            <person name="Frey K.G."/>
            <person name="Gibbons H.S."/>
            <person name="Gu W."/>
            <person name="Jaissle J."/>
            <person name="Johnson S.L."/>
            <person name="Koroleva G.I."/>
            <person name="Ladner J.T."/>
            <person name="Lo C.-C."/>
            <person name="Minogue T.D."/>
            <person name="Munk C."/>
            <person name="Palacios G.F."/>
            <person name="Redden C.L."/>
            <person name="Rosenzweig C.N."/>
            <person name="Scholz M.B."/>
            <person name="Teshima H."/>
            <person name="Xu Y."/>
        </authorList>
    </citation>
    <scope>NUCLEOTIDE SEQUENCE [LARGE SCALE GENOMIC DNA]</scope>
    <source>
        <strain evidence="4">gladioli</strain>
    </source>
</reference>
<evidence type="ECO:0000313" key="3">
    <source>
        <dbReference type="EMBL" id="KGC11742.1"/>
    </source>
</evidence>
<sequence length="1185" mass="119118">MQIGAQSFSNQGGNQQNFSGQVGCASGVPNSACGNAGQPRGNNPVTGSFSYNQSDATIYAGHDLVVAAGNIDNTYGNLLAGHDIALGGVGTTAGSTTPAQSLNNTSGNIVAGNDIKLNVSGAITNNLPPPVPVHENYGKQEQYAGCMTAGGYKESYCEAYVDQQSGSSSVISAGNKLDINAGSLTNIGSLIAAGNAASIVVSGPVVNEAQTLNVYWHSHWVQETGMFSKDKRHDIWACGTPEQCQALYGSAYTSTGGQIDPPTPVGNIAATIQAPNLSIVSNGQIQNVGNVIGTSVSLSGQKLINGITQPNVYTPSVSAPQRVITLSPSTLPGLNLSIPRTVGTGTLPTPVPGKAVYVDDSLGSSAIGSLGAQDLLDNLPASLKSGPAVFYYNPREENLLQQQAALQQTGKASFVDGLSYDSTSGVSVVEQEKAYLYQNAIDYAKQNDLQLGQALTQSQVDQLDRPMLWYVEQTFPDPACTATGTGQCPTITALMPQVYLPKDVGAMSAGGNIVGKDVTLSFNQDGHGSVLNTGSITASGTLSVDTQTLTNQANQVNVGEIWQKVDGGYVKTTGTTVQPGGFMSAANMDLNVEALNQIGGALKQLNPDGTVDAAGTQALLASLQQQLGGNFTQQTLTDQLHTDFVKEGGAFGMDQLGMLVMAVVASIVTYGAASTAIGSLATTGSTFAAAGSASAGLGNVVLSSAIAGIASSAAGQLVGTGKLNLGSAFEAGAIAAITAGLMNGITYSAESGLGFTTQPVTAGAGTQTLANLAGVKPVVGTVTNQATTAVTVDLGTRGLAMLTGGVIDAGVGTAIRGGSFLDALKGSLVSEVSAAGANAIGDASVSGSLVEAGTPGYWLAHAALGCASSAAMGTGCAGGAIGGAVSAGLNPIIDANGNIPPAVLTAIETLVSGSVAGSLGFNVQGAVTAAQNETLNNWLNHVTVLPGQQSQAQQLQSAMAACDSGNSSACTTVATLMQTSSANDQTLATACESPGSLACAYQESRAYLADNNISVANGVTVATDAQQPAYTAPSQAAATLDNMLGSPLAGIFGGLMYAAGASPTDAYYASVIGQATEGIAAGAAGFTMPSAPTNGSSASTSRATNNAPLGLGSTGRAVPNNLQEQLALQQAMSNPAAGVQSPIPLGDSRWPAADGWVKMPQNVNGVEIHYVRNVNSGAVDDFKFK</sequence>
<dbReference type="Pfam" id="PF04830">
    <property type="entry name" value="DUF637"/>
    <property type="match status" value="1"/>
</dbReference>
<evidence type="ECO:0000259" key="1">
    <source>
        <dbReference type="Pfam" id="PF04830"/>
    </source>
</evidence>
<name>A0AAW3EXV7_BURGA</name>
<gene>
    <name evidence="3" type="ORF">DM48_7753</name>
</gene>
<organism evidence="3 4">
    <name type="scientific">Burkholderia gladioli</name>
    <name type="common">Pseudomonas marginata</name>
    <name type="synonym">Phytomonas marginata</name>
    <dbReference type="NCBI Taxonomy" id="28095"/>
    <lineage>
        <taxon>Bacteria</taxon>
        <taxon>Pseudomonadati</taxon>
        <taxon>Pseudomonadota</taxon>
        <taxon>Betaproteobacteria</taxon>
        <taxon>Burkholderiales</taxon>
        <taxon>Burkholderiaceae</taxon>
        <taxon>Burkholderia</taxon>
    </lineage>
</organism>
<comment type="caution">
    <text evidence="3">The sequence shown here is derived from an EMBL/GenBank/DDBJ whole genome shotgun (WGS) entry which is preliminary data.</text>
</comment>
<dbReference type="Proteomes" id="UP000029590">
    <property type="component" value="Unassembled WGS sequence"/>
</dbReference>
<dbReference type="InterPro" id="IPR006915">
    <property type="entry name" value="DUF637_hemagglutn_put"/>
</dbReference>
<accession>A0AAW3EXV7</accession>
<feature type="domain" description="DUF637" evidence="1">
    <location>
        <begin position="703"/>
        <end position="883"/>
    </location>
</feature>
<dbReference type="KEGG" id="bgo:BM43_3806"/>
<dbReference type="Pfam" id="PF21726">
    <property type="entry name" value="DUF6862"/>
    <property type="match status" value="1"/>
</dbReference>
<protein>
    <recommendedName>
        <fullName evidence="5">DUF637 domain-containing protein</fullName>
    </recommendedName>
</protein>
<dbReference type="AlphaFoldDB" id="A0AAW3EXV7"/>
<proteinExistence type="predicted"/>
<evidence type="ECO:0000313" key="4">
    <source>
        <dbReference type="Proteomes" id="UP000029590"/>
    </source>
</evidence>
<dbReference type="InterPro" id="IPR049271">
    <property type="entry name" value="DUF6862"/>
</dbReference>
<evidence type="ECO:0008006" key="5">
    <source>
        <dbReference type="Google" id="ProtNLM"/>
    </source>
</evidence>
<evidence type="ECO:0000259" key="2">
    <source>
        <dbReference type="Pfam" id="PF21726"/>
    </source>
</evidence>
<dbReference type="EMBL" id="JPGG01000017">
    <property type="protein sequence ID" value="KGC11742.1"/>
    <property type="molecule type" value="Genomic_DNA"/>
</dbReference>
<feature type="domain" description="DUF6862" evidence="2">
    <location>
        <begin position="951"/>
        <end position="1007"/>
    </location>
</feature>